<reference evidence="1 2" key="1">
    <citation type="journal article" date="2021" name="Commun. Biol.">
        <title>The genome of Shorea leprosula (Dipterocarpaceae) highlights the ecological relevance of drought in aseasonal tropical rainforests.</title>
        <authorList>
            <person name="Ng K.K.S."/>
            <person name="Kobayashi M.J."/>
            <person name="Fawcett J.A."/>
            <person name="Hatakeyama M."/>
            <person name="Paape T."/>
            <person name="Ng C.H."/>
            <person name="Ang C.C."/>
            <person name="Tnah L.H."/>
            <person name="Lee C.T."/>
            <person name="Nishiyama T."/>
            <person name="Sese J."/>
            <person name="O'Brien M.J."/>
            <person name="Copetti D."/>
            <person name="Mohd Noor M.I."/>
            <person name="Ong R.C."/>
            <person name="Putra M."/>
            <person name="Sireger I.Z."/>
            <person name="Indrioko S."/>
            <person name="Kosugi Y."/>
            <person name="Izuno A."/>
            <person name="Isagi Y."/>
            <person name="Lee S.L."/>
            <person name="Shimizu K.K."/>
        </authorList>
    </citation>
    <scope>NUCLEOTIDE SEQUENCE [LARGE SCALE GENOMIC DNA]</scope>
    <source>
        <strain evidence="1">214</strain>
    </source>
</reference>
<accession>A0AAV5MWC3</accession>
<keyword evidence="2" id="KW-1185">Reference proteome</keyword>
<comment type="caution">
    <text evidence="1">The sequence shown here is derived from an EMBL/GenBank/DDBJ whole genome shotgun (WGS) entry which is preliminary data.</text>
</comment>
<sequence>MPQPPPESFSITYSALIPPLWSLLCQFFTHKQKMLLQVPRNFVFVGSK</sequence>
<organism evidence="1 2">
    <name type="scientific">Rubroshorea leprosula</name>
    <dbReference type="NCBI Taxonomy" id="152421"/>
    <lineage>
        <taxon>Eukaryota</taxon>
        <taxon>Viridiplantae</taxon>
        <taxon>Streptophyta</taxon>
        <taxon>Embryophyta</taxon>
        <taxon>Tracheophyta</taxon>
        <taxon>Spermatophyta</taxon>
        <taxon>Magnoliopsida</taxon>
        <taxon>eudicotyledons</taxon>
        <taxon>Gunneridae</taxon>
        <taxon>Pentapetalae</taxon>
        <taxon>rosids</taxon>
        <taxon>malvids</taxon>
        <taxon>Malvales</taxon>
        <taxon>Dipterocarpaceae</taxon>
        <taxon>Rubroshorea</taxon>
    </lineage>
</organism>
<dbReference type="Proteomes" id="UP001054252">
    <property type="component" value="Unassembled WGS sequence"/>
</dbReference>
<dbReference type="AlphaFoldDB" id="A0AAV5MWC3"/>
<name>A0AAV5MWC3_9ROSI</name>
<evidence type="ECO:0000313" key="1">
    <source>
        <dbReference type="EMBL" id="GKV53859.1"/>
    </source>
</evidence>
<proteinExistence type="predicted"/>
<protein>
    <submittedName>
        <fullName evidence="1">Uncharacterized protein</fullName>
    </submittedName>
</protein>
<dbReference type="EMBL" id="BPVZ01002075">
    <property type="protein sequence ID" value="GKV53859.1"/>
    <property type="molecule type" value="Genomic_DNA"/>
</dbReference>
<gene>
    <name evidence="1" type="ORF">SLEP1_g60372</name>
</gene>
<evidence type="ECO:0000313" key="2">
    <source>
        <dbReference type="Proteomes" id="UP001054252"/>
    </source>
</evidence>